<dbReference type="STRING" id="35525.A0A162CBG4"/>
<dbReference type="OrthoDB" id="407198at2759"/>
<gene>
    <name evidence="4" type="ORF">APZ42_021137</name>
</gene>
<dbReference type="InterPro" id="IPR050092">
    <property type="entry name" value="RNase_H"/>
</dbReference>
<sequence length="402" mass="45479">MSHRPFMPFSPPLEHYTYPTSPAYPPPLEHYAYRPLSNCSTSMNVYGEASTANYYSPEPSFAELQAFCNRSRNSTIGSAYAPSISGSDVQSQYDVADLITINDSCFPRSRNSSAASVSAQSLQDFCSDAQSSLNDGSTDYGSAYNGNDNEDDDDDDGADWFDLEALGLNIDDLDENELDSPTWRFDFPLPTLPVVPVQELKTENFDGQIFYVDDEGYVQVYTQGECRVPFREKASIGVWFGPNHSSNVSERLHRGRRTQEAARFAAVIEAIRVAGSHGITKLQINTDYENIIRFMLYFILKWEQNDWMTLRGHHVRNRVFIRELDYFSRLLDIKWNLVPAYECAEGNLEATQLAIEALDLKLPKRKPTSENMDVVNDGQNEQVAQPVNGEGTKKRRFVPIVY</sequence>
<dbReference type="PANTHER" id="PTHR10642">
    <property type="entry name" value="RIBONUCLEASE H1"/>
    <property type="match status" value="1"/>
</dbReference>
<dbReference type="InterPro" id="IPR002156">
    <property type="entry name" value="RNaseH_domain"/>
</dbReference>
<dbReference type="PANTHER" id="PTHR10642:SF31">
    <property type="entry name" value="RIBONUCLEASE H1"/>
    <property type="match status" value="1"/>
</dbReference>
<comment type="similarity">
    <text evidence="1">Belongs to the RNase H family.</text>
</comment>
<evidence type="ECO:0000256" key="1">
    <source>
        <dbReference type="ARBA" id="ARBA00005300"/>
    </source>
</evidence>
<dbReference type="Proteomes" id="UP000076858">
    <property type="component" value="Unassembled WGS sequence"/>
</dbReference>
<keyword evidence="5" id="KW-1185">Reference proteome</keyword>
<evidence type="ECO:0000259" key="3">
    <source>
        <dbReference type="PROSITE" id="PS50879"/>
    </source>
</evidence>
<feature type="domain" description="RNase H type-1" evidence="3">
    <location>
        <begin position="214"/>
        <end position="359"/>
    </location>
</feature>
<evidence type="ECO:0000313" key="5">
    <source>
        <dbReference type="Proteomes" id="UP000076858"/>
    </source>
</evidence>
<dbReference type="EMBL" id="LRGB01001036">
    <property type="protein sequence ID" value="KZS13752.1"/>
    <property type="molecule type" value="Genomic_DNA"/>
</dbReference>
<feature type="compositionally biased region" description="Acidic residues" evidence="2">
    <location>
        <begin position="148"/>
        <end position="158"/>
    </location>
</feature>
<accession>A0A162CBG4</accession>
<proteinExistence type="inferred from homology"/>
<dbReference type="InterPro" id="IPR012337">
    <property type="entry name" value="RNaseH-like_sf"/>
</dbReference>
<feature type="region of interest" description="Disordered" evidence="2">
    <location>
        <begin position="136"/>
        <end position="158"/>
    </location>
</feature>
<evidence type="ECO:0000313" key="4">
    <source>
        <dbReference type="EMBL" id="KZS13752.1"/>
    </source>
</evidence>
<dbReference type="InterPro" id="IPR036397">
    <property type="entry name" value="RNaseH_sf"/>
</dbReference>
<protein>
    <submittedName>
        <fullName evidence="4">Putative Ribonuclease H1</fullName>
    </submittedName>
</protein>
<reference evidence="4 5" key="1">
    <citation type="submission" date="2016-03" db="EMBL/GenBank/DDBJ databases">
        <title>EvidentialGene: Evidence-directed Construction of Genes on Genomes.</title>
        <authorList>
            <person name="Gilbert D.G."/>
            <person name="Choi J.-H."/>
            <person name="Mockaitis K."/>
            <person name="Colbourne J."/>
            <person name="Pfrender M."/>
        </authorList>
    </citation>
    <scope>NUCLEOTIDE SEQUENCE [LARGE SCALE GENOMIC DNA]</scope>
    <source>
        <strain evidence="4 5">Xinb3</strain>
        <tissue evidence="4">Complete organism</tissue>
    </source>
</reference>
<feature type="compositionally biased region" description="Polar residues" evidence="2">
    <location>
        <begin position="136"/>
        <end position="147"/>
    </location>
</feature>
<dbReference type="SUPFAM" id="SSF53098">
    <property type="entry name" value="Ribonuclease H-like"/>
    <property type="match status" value="1"/>
</dbReference>
<dbReference type="Pfam" id="PF00075">
    <property type="entry name" value="RNase_H"/>
    <property type="match status" value="1"/>
</dbReference>
<dbReference type="Gene3D" id="3.30.420.10">
    <property type="entry name" value="Ribonuclease H-like superfamily/Ribonuclease H"/>
    <property type="match status" value="1"/>
</dbReference>
<dbReference type="AlphaFoldDB" id="A0A162CBG4"/>
<evidence type="ECO:0000256" key="2">
    <source>
        <dbReference type="SAM" id="MobiDB-lite"/>
    </source>
</evidence>
<organism evidence="4 5">
    <name type="scientific">Daphnia magna</name>
    <dbReference type="NCBI Taxonomy" id="35525"/>
    <lineage>
        <taxon>Eukaryota</taxon>
        <taxon>Metazoa</taxon>
        <taxon>Ecdysozoa</taxon>
        <taxon>Arthropoda</taxon>
        <taxon>Crustacea</taxon>
        <taxon>Branchiopoda</taxon>
        <taxon>Diplostraca</taxon>
        <taxon>Cladocera</taxon>
        <taxon>Anomopoda</taxon>
        <taxon>Daphniidae</taxon>
        <taxon>Daphnia</taxon>
    </lineage>
</organism>
<dbReference type="GO" id="GO:0043137">
    <property type="term" value="P:DNA replication, removal of RNA primer"/>
    <property type="evidence" value="ECO:0007669"/>
    <property type="project" value="TreeGrafter"/>
</dbReference>
<dbReference type="GO" id="GO:0003676">
    <property type="term" value="F:nucleic acid binding"/>
    <property type="evidence" value="ECO:0007669"/>
    <property type="project" value="InterPro"/>
</dbReference>
<dbReference type="GO" id="GO:0004523">
    <property type="term" value="F:RNA-DNA hybrid ribonuclease activity"/>
    <property type="evidence" value="ECO:0007669"/>
    <property type="project" value="InterPro"/>
</dbReference>
<name>A0A162CBG4_9CRUS</name>
<comment type="caution">
    <text evidence="4">The sequence shown here is derived from an EMBL/GenBank/DDBJ whole genome shotgun (WGS) entry which is preliminary data.</text>
</comment>
<dbReference type="PROSITE" id="PS50879">
    <property type="entry name" value="RNASE_H_1"/>
    <property type="match status" value="1"/>
</dbReference>